<dbReference type="Gene3D" id="2.170.150.80">
    <property type="entry name" value="NAC domain"/>
    <property type="match status" value="1"/>
</dbReference>
<dbReference type="AlphaFoldDB" id="A0ABD1HTI1"/>
<feature type="domain" description="NAC" evidence="5">
    <location>
        <begin position="8"/>
        <end position="162"/>
    </location>
</feature>
<comment type="caution">
    <text evidence="6">The sequence shown here is derived from an EMBL/GenBank/DDBJ whole genome shotgun (WGS) entry which is preliminary data.</text>
</comment>
<dbReference type="EMBL" id="JBEAFC010000004">
    <property type="protein sequence ID" value="KAL1558563.1"/>
    <property type="molecule type" value="Genomic_DNA"/>
</dbReference>
<dbReference type="PANTHER" id="PTHR31719">
    <property type="entry name" value="NAC TRANSCRIPTION FACTOR 56"/>
    <property type="match status" value="1"/>
</dbReference>
<evidence type="ECO:0000256" key="2">
    <source>
        <dbReference type="ARBA" id="ARBA00023125"/>
    </source>
</evidence>
<keyword evidence="7" id="KW-1185">Reference proteome</keyword>
<keyword evidence="3" id="KW-0804">Transcription</keyword>
<evidence type="ECO:0000256" key="4">
    <source>
        <dbReference type="ARBA" id="ARBA00023242"/>
    </source>
</evidence>
<dbReference type="PROSITE" id="PS51005">
    <property type="entry name" value="NAC"/>
    <property type="match status" value="1"/>
</dbReference>
<dbReference type="SUPFAM" id="SSF101941">
    <property type="entry name" value="NAC domain"/>
    <property type="match status" value="1"/>
</dbReference>
<dbReference type="Pfam" id="PF02365">
    <property type="entry name" value="NAM"/>
    <property type="match status" value="1"/>
</dbReference>
<reference evidence="6 7" key="1">
    <citation type="submission" date="2024-06" db="EMBL/GenBank/DDBJ databases">
        <title>A chromosome level genome sequence of Diviner's sage (Salvia divinorum).</title>
        <authorList>
            <person name="Ford S.A."/>
            <person name="Ro D.-K."/>
            <person name="Ness R.W."/>
            <person name="Phillips M.A."/>
        </authorList>
    </citation>
    <scope>NUCLEOTIDE SEQUENCE [LARGE SCALE GENOMIC DNA]</scope>
    <source>
        <strain evidence="6">SAF-2024a</strain>
        <tissue evidence="6">Leaf</tissue>
    </source>
</reference>
<dbReference type="PANTHER" id="PTHR31719:SF157">
    <property type="entry name" value="NAC TRANSCRIPTION FACTOR-LIKE PROTEIN"/>
    <property type="match status" value="1"/>
</dbReference>
<evidence type="ECO:0000256" key="1">
    <source>
        <dbReference type="ARBA" id="ARBA00023015"/>
    </source>
</evidence>
<sequence>MEDIRNQYPPGIRFHPSDEELISFYLLRKIKSLPLPPNVITDIHLYAYDPWDLPRNSMFGDEEELYFFSPRERKYPKGGRPNRAAASGYWKATATDQPIWSSFGSRKIGVKKGLVFYKGKPPSGLRTDWLMTEYRLPDTSRPSRSTGSMRLDDWVLCRIRHKGNMSKKESSVNHDSAAPDMLSEYLKSDEYNLIVSLLAGLDPLSLTTPKPINQNAVATRPTMDADQPNLDLITYRGPLVAATDARSYGQNVCISLQEQDMLPPLQQNFLQWPLAQQYI</sequence>
<evidence type="ECO:0000313" key="6">
    <source>
        <dbReference type="EMBL" id="KAL1558563.1"/>
    </source>
</evidence>
<accession>A0ABD1HTI1</accession>
<dbReference type="InterPro" id="IPR003441">
    <property type="entry name" value="NAC-dom"/>
</dbReference>
<name>A0ABD1HTI1_SALDI</name>
<dbReference type="InterPro" id="IPR036093">
    <property type="entry name" value="NAC_dom_sf"/>
</dbReference>
<dbReference type="GO" id="GO:0003677">
    <property type="term" value="F:DNA binding"/>
    <property type="evidence" value="ECO:0007669"/>
    <property type="project" value="UniProtKB-KW"/>
</dbReference>
<dbReference type="Proteomes" id="UP001567538">
    <property type="component" value="Unassembled WGS sequence"/>
</dbReference>
<gene>
    <name evidence="6" type="ORF">AAHA92_09012</name>
</gene>
<keyword evidence="2" id="KW-0238">DNA-binding</keyword>
<evidence type="ECO:0000313" key="7">
    <source>
        <dbReference type="Proteomes" id="UP001567538"/>
    </source>
</evidence>
<evidence type="ECO:0000256" key="3">
    <source>
        <dbReference type="ARBA" id="ARBA00023163"/>
    </source>
</evidence>
<organism evidence="6 7">
    <name type="scientific">Salvia divinorum</name>
    <name type="common">Maria pastora</name>
    <name type="synonym">Diviner's sage</name>
    <dbReference type="NCBI Taxonomy" id="28513"/>
    <lineage>
        <taxon>Eukaryota</taxon>
        <taxon>Viridiplantae</taxon>
        <taxon>Streptophyta</taxon>
        <taxon>Embryophyta</taxon>
        <taxon>Tracheophyta</taxon>
        <taxon>Spermatophyta</taxon>
        <taxon>Magnoliopsida</taxon>
        <taxon>eudicotyledons</taxon>
        <taxon>Gunneridae</taxon>
        <taxon>Pentapetalae</taxon>
        <taxon>asterids</taxon>
        <taxon>lamiids</taxon>
        <taxon>Lamiales</taxon>
        <taxon>Lamiaceae</taxon>
        <taxon>Nepetoideae</taxon>
        <taxon>Mentheae</taxon>
        <taxon>Salviinae</taxon>
        <taxon>Salvia</taxon>
        <taxon>Salvia subgen. Calosphace</taxon>
    </lineage>
</organism>
<proteinExistence type="predicted"/>
<keyword evidence="1" id="KW-0805">Transcription regulation</keyword>
<protein>
    <submittedName>
        <fullName evidence="6">NAC transcription factor 32-like</fullName>
    </submittedName>
</protein>
<keyword evidence="4" id="KW-0539">Nucleus</keyword>
<evidence type="ECO:0000259" key="5">
    <source>
        <dbReference type="PROSITE" id="PS51005"/>
    </source>
</evidence>